<sequence>MPRFVGISCSLENCADNSVLRGLCLVEVLIRPIDMVRIQAAPSQPGRYYLNIYVSNDWRREDCRELACSFQILCSEHNYARLVVMGRLPEVGFLGRTPAAQRYGVVMLASSDTSPLSRSSLPGLGTANTDGVGGSSNSREAGGWESESAEFTAATAAARTSSRLLGTRNKRANVLPTPLFSTTSSGVASIRPYLLFSGSGGSRVAGGGKGGTREDASLRIPFAIAPGLKVHLLYKA</sequence>
<organism evidence="3 4">
    <name type="scientific">Protopolystoma xenopodis</name>
    <dbReference type="NCBI Taxonomy" id="117903"/>
    <lineage>
        <taxon>Eukaryota</taxon>
        <taxon>Metazoa</taxon>
        <taxon>Spiralia</taxon>
        <taxon>Lophotrochozoa</taxon>
        <taxon>Platyhelminthes</taxon>
        <taxon>Monogenea</taxon>
        <taxon>Polyopisthocotylea</taxon>
        <taxon>Polystomatidea</taxon>
        <taxon>Polystomatidae</taxon>
        <taxon>Protopolystoma</taxon>
    </lineage>
</organism>
<evidence type="ECO:0000259" key="2">
    <source>
        <dbReference type="Pfam" id="PF23265"/>
    </source>
</evidence>
<feature type="region of interest" description="Disordered" evidence="1">
    <location>
        <begin position="112"/>
        <end position="145"/>
    </location>
</feature>
<accession>A0A3S5BLC2</accession>
<dbReference type="Proteomes" id="UP000784294">
    <property type="component" value="Unassembled WGS sequence"/>
</dbReference>
<reference evidence="3" key="1">
    <citation type="submission" date="2018-11" db="EMBL/GenBank/DDBJ databases">
        <authorList>
            <consortium name="Pathogen Informatics"/>
        </authorList>
    </citation>
    <scope>NUCLEOTIDE SEQUENCE</scope>
</reference>
<dbReference type="OrthoDB" id="6129702at2759"/>
<feature type="domain" description="KY-like immunoglobulin-like" evidence="2">
    <location>
        <begin position="1"/>
        <end position="77"/>
    </location>
</feature>
<dbReference type="InterPro" id="IPR056564">
    <property type="entry name" value="Ig-like_KY"/>
</dbReference>
<protein>
    <recommendedName>
        <fullName evidence="2">KY-like immunoglobulin-like domain-containing protein</fullName>
    </recommendedName>
</protein>
<feature type="compositionally biased region" description="Low complexity" evidence="1">
    <location>
        <begin position="112"/>
        <end position="125"/>
    </location>
</feature>
<evidence type="ECO:0000313" key="3">
    <source>
        <dbReference type="EMBL" id="VEL07855.1"/>
    </source>
</evidence>
<evidence type="ECO:0000256" key="1">
    <source>
        <dbReference type="SAM" id="MobiDB-lite"/>
    </source>
</evidence>
<dbReference type="AlphaFoldDB" id="A0A3S5BLC2"/>
<comment type="caution">
    <text evidence="3">The sequence shown here is derived from an EMBL/GenBank/DDBJ whole genome shotgun (WGS) entry which is preliminary data.</text>
</comment>
<name>A0A3S5BLC2_9PLAT</name>
<keyword evidence="4" id="KW-1185">Reference proteome</keyword>
<proteinExistence type="predicted"/>
<dbReference type="EMBL" id="CAAALY010002602">
    <property type="protein sequence ID" value="VEL07855.1"/>
    <property type="molecule type" value="Genomic_DNA"/>
</dbReference>
<evidence type="ECO:0000313" key="4">
    <source>
        <dbReference type="Proteomes" id="UP000784294"/>
    </source>
</evidence>
<dbReference type="Pfam" id="PF23265">
    <property type="entry name" value="Ig-like_KY"/>
    <property type="match status" value="1"/>
</dbReference>
<gene>
    <name evidence="3" type="ORF">PXEA_LOCUS1295</name>
</gene>